<dbReference type="GO" id="GO:0004366">
    <property type="term" value="F:glycerol-3-phosphate O-acyltransferase activity"/>
    <property type="evidence" value="ECO:0007669"/>
    <property type="project" value="TreeGrafter"/>
</dbReference>
<evidence type="ECO:0008006" key="9">
    <source>
        <dbReference type="Google" id="ProtNLM"/>
    </source>
</evidence>
<keyword evidence="1" id="KW-0863">Zinc-finger</keyword>
<dbReference type="Proteomes" id="UP001303647">
    <property type="component" value="Unassembled WGS sequence"/>
</dbReference>
<dbReference type="CDD" id="cd16457">
    <property type="entry name" value="RING-H2_BRAP2"/>
    <property type="match status" value="1"/>
</dbReference>
<dbReference type="InterPro" id="IPR009737">
    <property type="entry name" value="Aim32/Apd1-like"/>
</dbReference>
<dbReference type="InterPro" id="IPR002123">
    <property type="entry name" value="Plipid/glycerol_acylTrfase"/>
</dbReference>
<dbReference type="InterPro" id="IPR047243">
    <property type="entry name" value="RING-H2_BRAP2"/>
</dbReference>
<dbReference type="Gene3D" id="3.40.30.10">
    <property type="entry name" value="Glutaredoxin"/>
    <property type="match status" value="1"/>
</dbReference>
<feature type="compositionally biased region" description="Polar residues" evidence="3">
    <location>
        <begin position="1530"/>
        <end position="1543"/>
    </location>
</feature>
<dbReference type="GO" id="GO:0016287">
    <property type="term" value="F:glycerone-phosphate O-acyltransferase activity"/>
    <property type="evidence" value="ECO:0007669"/>
    <property type="project" value="TreeGrafter"/>
</dbReference>
<dbReference type="CDD" id="cd03062">
    <property type="entry name" value="TRX_Fd_Sucrase"/>
    <property type="match status" value="1"/>
</dbReference>
<feature type="compositionally biased region" description="Acidic residues" evidence="3">
    <location>
        <begin position="1422"/>
        <end position="1435"/>
    </location>
</feature>
<dbReference type="EMBL" id="MU857601">
    <property type="protein sequence ID" value="KAK4252408.1"/>
    <property type="molecule type" value="Genomic_DNA"/>
</dbReference>
<evidence type="ECO:0000259" key="5">
    <source>
        <dbReference type="PROSITE" id="PS50089"/>
    </source>
</evidence>
<feature type="region of interest" description="Disordered" evidence="3">
    <location>
        <begin position="287"/>
        <end position="312"/>
    </location>
</feature>
<feature type="compositionally biased region" description="Low complexity" evidence="3">
    <location>
        <begin position="1357"/>
        <end position="1368"/>
    </location>
</feature>
<dbReference type="PROSITE" id="PS50271">
    <property type="entry name" value="ZF_UBP"/>
    <property type="match status" value="1"/>
</dbReference>
<dbReference type="Pfam" id="PF07576">
    <property type="entry name" value="BRAP2"/>
    <property type="match status" value="1"/>
</dbReference>
<keyword evidence="2" id="KW-0175">Coiled coil</keyword>
<feature type="domain" description="RING-type" evidence="5">
    <location>
        <begin position="330"/>
        <end position="369"/>
    </location>
</feature>
<feature type="region of interest" description="Disordered" evidence="3">
    <location>
        <begin position="1403"/>
        <end position="1438"/>
    </location>
</feature>
<feature type="transmembrane region" description="Helical" evidence="4">
    <location>
        <begin position="1194"/>
        <end position="1217"/>
    </location>
</feature>
<keyword evidence="1" id="KW-0479">Metal-binding</keyword>
<dbReference type="Pfam" id="PF02148">
    <property type="entry name" value="zf-UBP"/>
    <property type="match status" value="1"/>
</dbReference>
<feature type="region of interest" description="Disordered" evidence="3">
    <location>
        <begin position="1653"/>
        <end position="1675"/>
    </location>
</feature>
<feature type="compositionally biased region" description="Basic and acidic residues" evidence="3">
    <location>
        <begin position="1653"/>
        <end position="1668"/>
    </location>
</feature>
<dbReference type="SMART" id="SM00290">
    <property type="entry name" value="ZnF_UBP"/>
    <property type="match status" value="1"/>
</dbReference>
<dbReference type="InterPro" id="IPR001607">
    <property type="entry name" value="Znf_UBP"/>
</dbReference>
<dbReference type="InterPro" id="IPR036249">
    <property type="entry name" value="Thioredoxin-like_sf"/>
</dbReference>
<evidence type="ECO:0000256" key="3">
    <source>
        <dbReference type="SAM" id="MobiDB-lite"/>
    </source>
</evidence>
<feature type="coiled-coil region" evidence="2">
    <location>
        <begin position="532"/>
        <end position="566"/>
    </location>
</feature>
<gene>
    <name evidence="7" type="ORF">C7999DRAFT_36915</name>
</gene>
<reference evidence="7" key="2">
    <citation type="submission" date="2023-05" db="EMBL/GenBank/DDBJ databases">
        <authorList>
            <consortium name="Lawrence Berkeley National Laboratory"/>
            <person name="Steindorff A."/>
            <person name="Hensen N."/>
            <person name="Bonometti L."/>
            <person name="Westerberg I."/>
            <person name="Brannstrom I.O."/>
            <person name="Guillou S."/>
            <person name="Cros-Aarteil S."/>
            <person name="Calhoun S."/>
            <person name="Haridas S."/>
            <person name="Kuo A."/>
            <person name="Mondo S."/>
            <person name="Pangilinan J."/>
            <person name="Riley R."/>
            <person name="Labutti K."/>
            <person name="Andreopoulos B."/>
            <person name="Lipzen A."/>
            <person name="Chen C."/>
            <person name="Yanf M."/>
            <person name="Daum C."/>
            <person name="Ng V."/>
            <person name="Clum A."/>
            <person name="Ohm R."/>
            <person name="Martin F."/>
            <person name="Silar P."/>
            <person name="Natvig D."/>
            <person name="Lalanne C."/>
            <person name="Gautier V."/>
            <person name="Ament-Velasquez S.L."/>
            <person name="Kruys A."/>
            <person name="Hutchinson M.I."/>
            <person name="Powell A.J."/>
            <person name="Barry K."/>
            <person name="Miller A.N."/>
            <person name="Grigoriev I.V."/>
            <person name="Debuchy R."/>
            <person name="Gladieux P."/>
            <person name="Thoren M.H."/>
            <person name="Johannesson H."/>
        </authorList>
    </citation>
    <scope>NUCLEOTIDE SEQUENCE</scope>
    <source>
        <strain evidence="7">CBS 359.72</strain>
    </source>
</reference>
<dbReference type="PANTHER" id="PTHR31605">
    <property type="entry name" value="GLYCEROL-3-PHOSPHATE O-ACYLTRANSFERASE 1"/>
    <property type="match status" value="1"/>
</dbReference>
<feature type="compositionally biased region" description="Low complexity" evidence="3">
    <location>
        <begin position="701"/>
        <end position="710"/>
    </location>
</feature>
<accession>A0AAN7HVK2</accession>
<feature type="compositionally biased region" description="Low complexity" evidence="3">
    <location>
        <begin position="1544"/>
        <end position="1554"/>
    </location>
</feature>
<feature type="compositionally biased region" description="Polar residues" evidence="3">
    <location>
        <begin position="1329"/>
        <end position="1349"/>
    </location>
</feature>
<feature type="region of interest" description="Disordered" evidence="3">
    <location>
        <begin position="1530"/>
        <end position="1558"/>
    </location>
</feature>
<evidence type="ECO:0000256" key="4">
    <source>
        <dbReference type="SAM" id="Phobius"/>
    </source>
</evidence>
<dbReference type="SUPFAM" id="SSF52833">
    <property type="entry name" value="Thioredoxin-like"/>
    <property type="match status" value="1"/>
</dbReference>
<feature type="region of interest" description="Disordered" evidence="3">
    <location>
        <begin position="659"/>
        <end position="680"/>
    </location>
</feature>
<evidence type="ECO:0000256" key="2">
    <source>
        <dbReference type="SAM" id="Coils"/>
    </source>
</evidence>
<keyword evidence="8" id="KW-1185">Reference proteome</keyword>
<sequence>MPPYYYHLKFELYAAPDPTAIAPSSTSTSNTGTRDDIWIPSPGTSIFDDSSYVVRLSERQSRAIHEATASVPRTEDGIGPKHAVRDWRFGRVRIESFDLVEKEKQSDTMAGKSEAGDSAAAATVATPAASLGPNLGGMGLATKARYVPLETKNTEAGWGIVHLYREGNESGILSEPSEVQDGAEEKYIEGQVRPSEEEGTILCIPAVPSYMSPSDFLGFVGEKWRGYVSHYRMVMTSTMSRYMVLMKFRDSGRAREWRKVFDGKPFDSVETEICHVTFIKSITVETPNQAGPQRKHSQGNKDRFSPTSPLVSSLKPFPPPTPNLIELPTCAVCLERMDDTTGLMTILCQHVFHCTCLQTWKGSGCPVCRATNPKPAQDYDPNNPYSQPFGSGVANICNNCNCTEDLWICLICGNVGCGRYNGGHAKEHWKLTAHSFSLELETQHVWDYAGDMWVHRLIRDKGDGKVVELPRNNVNDQPPGATRGGGTAAQEDVVPRAKLDSIGMEYTHLLTSQLESQRVYFEEMVNKAADKAAKASAAAESASSQAAEALEQLAALREEHRVLKDETVPSLERELAKEKTRAAKSAELARNLSKALQEEKEVSAGLMKRIEHIKAESEGAEKAVEQLRAENEELKEMNRDLTMFISGQEKLREMEKEGMVEQGELEDGTRVTRRCSGPMETGQELSKFHRWLPGGGTTPRQAQQGAASSAPPKELYPMSNWKYDGFLWTMSVLVDLFFREVHPRGAWKVARHGPVLFVAAPHANQFVDALILQRTLKMEAKRRVSLLIAQKSVHGFIGWASRQVGSVPVGRAQDSAKPGQGTIYLPDPINDPTLIRGVGTNFEKDAEVGGMLFLPSAKGQSGASVDIAEILGPEEIRTKRAFKGKLAITQLTARDDIDENGNLKNRDVHGPAPGYQGTKYKIAPHIDQSKVYQAVFDRLKSGGCVGIFPEGGSHDRTELLPLKAGAPNCGLKIVPFRSRAVVEFGPPFEVPAKLVELYKNNRRRDAIGQLLDMVHSSLSAVTVSTPDYDTLMVIQAARRLYNPTGKKLPLPVVVELNRRLAMGYERYKDDPRVIKLKESVTEYNRQLRYLNIRDHQVEYGRMSWPIVLIILSAGVLPGLILFAPIFIATKYISHQKAKTALAGSSVKIQGKDVIATWKLLVSMALAPVLYGTYTFLTMYWVYMDRLGGRVPEWVSLWMVFWACWIIFPSITFAALRFGEVGMDILKSLRPLALCINPSSSYSISQLRERRAELSAQVTNIVNEIGPEMFPDFEHTRLVFDAYSRGVSTDVSNAFLNTTGSGPSSPTHSRNESGTSSPGADGAVSPGISRRSTTQSSRAIPRNESFSNIGQAPIFATRPPSRNRSRSSSAGGGLGMAGFPVSGFTSLDSKEGFDHANRKIREAMRERGELRRRQREKKTMSLADEDGLTSDEEESAESVSGAKALAIGKSGNKAAINELFPKVDKAVDGEDCDHDCDSCSVKYPKGFKIDESDDLYGFVKGWSTHVLVATSKTDWVRDVADEKGSVMQAIANTKGPTNGAPTTTSPLRPFSLPRSLPAPLPEGTPAAIRDLTTRPCPHRALILLCSQKTRDARCGQSAPLLRKEFQRHLQPLGLYRDLDDERPGGVGIYFISHVGGHKYSANVMIYRRAEGFDEGSDKKGGKVDSKEEGKEEEEADKGDLGAAQCIWLARVRPEDCEGIVKFTVLQGKVVKPERQLRGGFDREKGLLSW</sequence>
<dbReference type="Gene3D" id="3.30.40.10">
    <property type="entry name" value="Zinc/RING finger domain, C3HC4 (zinc finger)"/>
    <property type="match status" value="2"/>
</dbReference>
<feature type="compositionally biased region" description="Low complexity" evidence="3">
    <location>
        <begin position="1297"/>
        <end position="1306"/>
    </location>
</feature>
<dbReference type="Pfam" id="PF13639">
    <property type="entry name" value="zf-RING_2"/>
    <property type="match status" value="1"/>
</dbReference>
<protein>
    <recommendedName>
        <fullName evidence="9">Glycerol-3-phosphate O-acyltransferase</fullName>
    </recommendedName>
</protein>
<feature type="coiled-coil region" evidence="2">
    <location>
        <begin position="610"/>
        <end position="644"/>
    </location>
</feature>
<feature type="transmembrane region" description="Helical" evidence="4">
    <location>
        <begin position="1102"/>
        <end position="1128"/>
    </location>
</feature>
<dbReference type="PROSITE" id="PS50089">
    <property type="entry name" value="ZF_RING_2"/>
    <property type="match status" value="1"/>
</dbReference>
<dbReference type="SUPFAM" id="SSF57850">
    <property type="entry name" value="RING/U-box"/>
    <property type="match status" value="2"/>
</dbReference>
<name>A0AAN7HVK2_9PEZI</name>
<dbReference type="InterPro" id="IPR011422">
    <property type="entry name" value="BRAP2/ETP1_RRM"/>
</dbReference>
<dbReference type="InterPro" id="IPR052744">
    <property type="entry name" value="GPAT/DAPAT"/>
</dbReference>
<feature type="transmembrane region" description="Helical" evidence="4">
    <location>
        <begin position="1159"/>
        <end position="1182"/>
    </location>
</feature>
<dbReference type="PANTHER" id="PTHR31605:SF0">
    <property type="entry name" value="GLYCEROL-3-PHOSPHATE O-ACYLTRANSFERASE 1"/>
    <property type="match status" value="1"/>
</dbReference>
<organism evidence="7 8">
    <name type="scientific">Corynascus novoguineensis</name>
    <dbReference type="NCBI Taxonomy" id="1126955"/>
    <lineage>
        <taxon>Eukaryota</taxon>
        <taxon>Fungi</taxon>
        <taxon>Dikarya</taxon>
        <taxon>Ascomycota</taxon>
        <taxon>Pezizomycotina</taxon>
        <taxon>Sordariomycetes</taxon>
        <taxon>Sordariomycetidae</taxon>
        <taxon>Sordariales</taxon>
        <taxon>Chaetomiaceae</taxon>
        <taxon>Corynascus</taxon>
    </lineage>
</organism>
<dbReference type="SMART" id="SM00184">
    <property type="entry name" value="RING"/>
    <property type="match status" value="1"/>
</dbReference>
<proteinExistence type="predicted"/>
<keyword evidence="4" id="KW-0472">Membrane</keyword>
<evidence type="ECO:0000313" key="8">
    <source>
        <dbReference type="Proteomes" id="UP001303647"/>
    </source>
</evidence>
<feature type="domain" description="UBP-type" evidence="6">
    <location>
        <begin position="363"/>
        <end position="473"/>
    </location>
</feature>
<dbReference type="InterPro" id="IPR001841">
    <property type="entry name" value="Znf_RING"/>
</dbReference>
<evidence type="ECO:0000259" key="6">
    <source>
        <dbReference type="PROSITE" id="PS50271"/>
    </source>
</evidence>
<evidence type="ECO:0000256" key="1">
    <source>
        <dbReference type="PROSITE-ProRule" id="PRU00502"/>
    </source>
</evidence>
<reference evidence="7" key="1">
    <citation type="journal article" date="2023" name="Mol. Phylogenet. Evol.">
        <title>Genome-scale phylogeny and comparative genomics of the fungal order Sordariales.</title>
        <authorList>
            <person name="Hensen N."/>
            <person name="Bonometti L."/>
            <person name="Westerberg I."/>
            <person name="Brannstrom I.O."/>
            <person name="Guillou S."/>
            <person name="Cros-Aarteil S."/>
            <person name="Calhoun S."/>
            <person name="Haridas S."/>
            <person name="Kuo A."/>
            <person name="Mondo S."/>
            <person name="Pangilinan J."/>
            <person name="Riley R."/>
            <person name="LaButti K."/>
            <person name="Andreopoulos B."/>
            <person name="Lipzen A."/>
            <person name="Chen C."/>
            <person name="Yan M."/>
            <person name="Daum C."/>
            <person name="Ng V."/>
            <person name="Clum A."/>
            <person name="Steindorff A."/>
            <person name="Ohm R.A."/>
            <person name="Martin F."/>
            <person name="Silar P."/>
            <person name="Natvig D.O."/>
            <person name="Lalanne C."/>
            <person name="Gautier V."/>
            <person name="Ament-Velasquez S.L."/>
            <person name="Kruys A."/>
            <person name="Hutchinson M.I."/>
            <person name="Powell A.J."/>
            <person name="Barry K."/>
            <person name="Miller A.N."/>
            <person name="Grigoriev I.V."/>
            <person name="Debuchy R."/>
            <person name="Gladieux P."/>
            <person name="Hiltunen Thoren M."/>
            <person name="Johannesson H."/>
        </authorList>
    </citation>
    <scope>NUCLEOTIDE SEQUENCE</scope>
    <source>
        <strain evidence="7">CBS 359.72</strain>
    </source>
</reference>
<keyword evidence="1" id="KW-0862">Zinc</keyword>
<dbReference type="SMART" id="SM00563">
    <property type="entry name" value="PlsC"/>
    <property type="match status" value="1"/>
</dbReference>
<dbReference type="GO" id="GO:0008270">
    <property type="term" value="F:zinc ion binding"/>
    <property type="evidence" value="ECO:0007669"/>
    <property type="project" value="UniProtKB-KW"/>
</dbReference>
<feature type="region of interest" description="Disordered" evidence="3">
    <location>
        <begin position="1293"/>
        <end position="1373"/>
    </location>
</feature>
<evidence type="ECO:0000313" key="7">
    <source>
        <dbReference type="EMBL" id="KAK4252408.1"/>
    </source>
</evidence>
<feature type="region of interest" description="Disordered" evidence="3">
    <location>
        <begin position="471"/>
        <end position="491"/>
    </location>
</feature>
<comment type="caution">
    <text evidence="7">The sequence shown here is derived from an EMBL/GenBank/DDBJ whole genome shotgun (WGS) entry which is preliminary data.</text>
</comment>
<dbReference type="GO" id="GO:0008654">
    <property type="term" value="P:phospholipid biosynthetic process"/>
    <property type="evidence" value="ECO:0007669"/>
    <property type="project" value="TreeGrafter"/>
</dbReference>
<dbReference type="InterPro" id="IPR013083">
    <property type="entry name" value="Znf_RING/FYVE/PHD"/>
</dbReference>
<feature type="region of interest" description="Disordered" evidence="3">
    <location>
        <begin position="692"/>
        <end position="711"/>
    </location>
</feature>
<keyword evidence="4" id="KW-0812">Transmembrane</keyword>
<keyword evidence="4" id="KW-1133">Transmembrane helix</keyword>
<dbReference type="Pfam" id="PF06999">
    <property type="entry name" value="Suc_Fer-like"/>
    <property type="match status" value="1"/>
</dbReference>